<dbReference type="Proteomes" id="UP000475117">
    <property type="component" value="Chromosome"/>
</dbReference>
<protein>
    <submittedName>
        <fullName evidence="1">Addiction module protein</fullName>
    </submittedName>
</protein>
<name>A0A6B3L654_9BACT</name>
<keyword evidence="2" id="KW-1185">Reference proteome</keyword>
<gene>
    <name evidence="1" type="ORF">G3M56_012685</name>
</gene>
<dbReference type="RefSeq" id="WP_164365123.1">
    <property type="nucleotide sequence ID" value="NZ_CP066776.1"/>
</dbReference>
<dbReference type="Pfam" id="PF09720">
    <property type="entry name" value="Unstab_antitox"/>
    <property type="match status" value="1"/>
</dbReference>
<dbReference type="AlphaFoldDB" id="A0A6B3L654"/>
<dbReference type="InterPro" id="IPR013406">
    <property type="entry name" value="CHP02574_addiction_mod"/>
</dbReference>
<dbReference type="KEGG" id="soa:G3M56_012685"/>
<sequence length="68" mass="7431">MAHLGELRKAAEDLTLEERAELAAFLLGSLGEVHHSVDDDEAGRRANELDEGSVRGLSREEFSRACGH</sequence>
<evidence type="ECO:0000313" key="2">
    <source>
        <dbReference type="Proteomes" id="UP000475117"/>
    </source>
</evidence>
<evidence type="ECO:0000313" key="1">
    <source>
        <dbReference type="EMBL" id="QQL44721.1"/>
    </source>
</evidence>
<organism evidence="1 2">
    <name type="scientific">Sulfuriroseicoccus oceanibius</name>
    <dbReference type="NCBI Taxonomy" id="2707525"/>
    <lineage>
        <taxon>Bacteria</taxon>
        <taxon>Pseudomonadati</taxon>
        <taxon>Verrucomicrobiota</taxon>
        <taxon>Verrucomicrobiia</taxon>
        <taxon>Verrucomicrobiales</taxon>
        <taxon>Verrucomicrobiaceae</taxon>
        <taxon>Sulfuriroseicoccus</taxon>
    </lineage>
</organism>
<dbReference type="EMBL" id="CP066776">
    <property type="protein sequence ID" value="QQL44721.1"/>
    <property type="molecule type" value="Genomic_DNA"/>
</dbReference>
<proteinExistence type="predicted"/>
<reference evidence="1 2" key="1">
    <citation type="submission" date="2020-12" db="EMBL/GenBank/DDBJ databases">
        <title>Sulforoseuscoccus oceanibium gen. nov., sp. nov., a representative of the phylum Verrucomicrobia with special cytoplasmic membrane, and proposal of Sulforoseuscoccusaceae fam. nov.</title>
        <authorList>
            <person name="Xi F."/>
        </authorList>
    </citation>
    <scope>NUCLEOTIDE SEQUENCE [LARGE SCALE GENOMIC DNA]</scope>
    <source>
        <strain evidence="1 2">T37</strain>
    </source>
</reference>
<accession>A0A6B3L654</accession>